<reference evidence="1 2" key="1">
    <citation type="submission" date="2016-10" db="EMBL/GenBank/DDBJ databases">
        <authorList>
            <person name="de Groot N.N."/>
        </authorList>
    </citation>
    <scope>NUCLEOTIDE SEQUENCE [LARGE SCALE GENOMIC DNA]</scope>
    <source>
        <strain evidence="1 2">DSM 378</strain>
    </source>
</reference>
<dbReference type="Proteomes" id="UP000199267">
    <property type="component" value="Unassembled WGS sequence"/>
</dbReference>
<protein>
    <submittedName>
        <fullName evidence="1">Uncharacterized protein</fullName>
    </submittedName>
</protein>
<dbReference type="AlphaFoldDB" id="A0A1H9FE65"/>
<evidence type="ECO:0000313" key="2">
    <source>
        <dbReference type="Proteomes" id="UP000199267"/>
    </source>
</evidence>
<proteinExistence type="predicted"/>
<name>A0A1H9FE65_9GAMM</name>
<sequence>MALTQIFIRGRLVLQDTVWVPYSTTGGKFILPDSNWALYEAKFLAVPVSPDLVLLDELLFNQLYEAGQLSPEYLNARFLEASLRHYVVPK</sequence>
<gene>
    <name evidence="1" type="ORF">SAMN04244573_01441</name>
</gene>
<dbReference type="EMBL" id="FOFJ01000010">
    <property type="protein sequence ID" value="SEQ36220.1"/>
    <property type="molecule type" value="Genomic_DNA"/>
</dbReference>
<organism evidence="1 2">
    <name type="scientific">Azotobacter beijerinckii</name>
    <dbReference type="NCBI Taxonomy" id="170623"/>
    <lineage>
        <taxon>Bacteria</taxon>
        <taxon>Pseudomonadati</taxon>
        <taxon>Pseudomonadota</taxon>
        <taxon>Gammaproteobacteria</taxon>
        <taxon>Pseudomonadales</taxon>
        <taxon>Pseudomonadaceae</taxon>
        <taxon>Azotobacter</taxon>
    </lineage>
</organism>
<accession>A0A1H9FE65</accession>
<evidence type="ECO:0000313" key="1">
    <source>
        <dbReference type="EMBL" id="SEQ36220.1"/>
    </source>
</evidence>